<dbReference type="PANTHER" id="PTHR32212:SF267">
    <property type="entry name" value="F-BOX_RNI_FBD-LIKE DOMAIN PROTEIN"/>
    <property type="match status" value="1"/>
</dbReference>
<evidence type="ECO:0000313" key="3">
    <source>
        <dbReference type="EMBL" id="GAU48230.1"/>
    </source>
</evidence>
<dbReference type="InterPro" id="IPR055411">
    <property type="entry name" value="LRR_FXL15/At3g58940/PEG3-like"/>
</dbReference>
<reference evidence="4" key="1">
    <citation type="journal article" date="2017" name="Front. Plant Sci.">
        <title>Climate Clever Clovers: New Paradigm to Reduce the Environmental Footprint of Ruminants by Breeding Low Methanogenic Forages Utilizing Haplotype Variation.</title>
        <authorList>
            <person name="Kaur P."/>
            <person name="Appels R."/>
            <person name="Bayer P.E."/>
            <person name="Keeble-Gagnere G."/>
            <person name="Wang J."/>
            <person name="Hirakawa H."/>
            <person name="Shirasawa K."/>
            <person name="Vercoe P."/>
            <person name="Stefanova K."/>
            <person name="Durmic Z."/>
            <person name="Nichols P."/>
            <person name="Revell C."/>
            <person name="Isobe S.N."/>
            <person name="Edwards D."/>
            <person name="Erskine W."/>
        </authorList>
    </citation>
    <scope>NUCLEOTIDE SEQUENCE [LARGE SCALE GENOMIC DNA]</scope>
    <source>
        <strain evidence="4">cv. Daliak</strain>
    </source>
</reference>
<dbReference type="Gene3D" id="3.80.10.10">
    <property type="entry name" value="Ribonuclease Inhibitor"/>
    <property type="match status" value="1"/>
</dbReference>
<evidence type="ECO:0000259" key="1">
    <source>
        <dbReference type="Pfam" id="PF00646"/>
    </source>
</evidence>
<sequence length="401" mass="45235">MMKSKRNRKEERDRLGDLLDYILLHIMKFMNTKQVVQTCLLSTRWKDLWRCLTNLASNFSDFARGIPYLSPFASSFLSHPNNSIPLHDIDVRQKGCIQPELIDQIMTYAISHEIHNLTLEVALNFKRGYTLHPCIFSCQSLTHLKLSIRAVPCMTQLPTSLHLPALKTLHLVHATFSANDNGIADPFSNCHILSTLVLEHCNLHSSANFLCISNSRLSNLTIGSNIQEVGYKIVLSTPNLNSITLLGDIIHQLSISDLSFLEQVNIDVKADFHIGLEITYSGLISWLHVLANYVEILTISSSTLEVLLHSISDSIITRLPYFVKLKLEVKPSNILDDNLIGDNVKNFIKLWRGWYGIVSDILDICAKDRASGIQVERPFEAHDVMDKDAKVAEEGSNVYVD</sequence>
<gene>
    <name evidence="3" type="ORF">TSUD_184100</name>
</gene>
<keyword evidence="4" id="KW-1185">Reference proteome</keyword>
<dbReference type="Proteomes" id="UP000242715">
    <property type="component" value="Unassembled WGS sequence"/>
</dbReference>
<feature type="domain" description="F-box/LRR-repeat protein 15/At3g58940/PEG3-like LRR" evidence="2">
    <location>
        <begin position="112"/>
        <end position="251"/>
    </location>
</feature>
<protein>
    <submittedName>
        <fullName evidence="3">Uncharacterized protein</fullName>
    </submittedName>
</protein>
<feature type="domain" description="F-box" evidence="1">
    <location>
        <begin position="19"/>
        <end position="50"/>
    </location>
</feature>
<dbReference type="EMBL" id="DF974397">
    <property type="protein sequence ID" value="GAU48230.1"/>
    <property type="molecule type" value="Genomic_DNA"/>
</dbReference>
<proteinExistence type="predicted"/>
<accession>A0A2Z6PD36</accession>
<dbReference type="Pfam" id="PF24758">
    <property type="entry name" value="LRR_At5g56370"/>
    <property type="match status" value="1"/>
</dbReference>
<dbReference type="InterPro" id="IPR001810">
    <property type="entry name" value="F-box_dom"/>
</dbReference>
<evidence type="ECO:0000313" key="4">
    <source>
        <dbReference type="Proteomes" id="UP000242715"/>
    </source>
</evidence>
<dbReference type="SUPFAM" id="SSF52058">
    <property type="entry name" value="L domain-like"/>
    <property type="match status" value="1"/>
</dbReference>
<dbReference type="SUPFAM" id="SSF81383">
    <property type="entry name" value="F-box domain"/>
    <property type="match status" value="1"/>
</dbReference>
<dbReference type="Pfam" id="PF00646">
    <property type="entry name" value="F-box"/>
    <property type="match status" value="1"/>
</dbReference>
<dbReference type="InterPro" id="IPR032675">
    <property type="entry name" value="LRR_dom_sf"/>
</dbReference>
<dbReference type="PANTHER" id="PTHR32212">
    <property type="entry name" value="CYCLIN-LIKE F-BOX"/>
    <property type="match status" value="1"/>
</dbReference>
<organism evidence="3 4">
    <name type="scientific">Trifolium subterraneum</name>
    <name type="common">Subterranean clover</name>
    <dbReference type="NCBI Taxonomy" id="3900"/>
    <lineage>
        <taxon>Eukaryota</taxon>
        <taxon>Viridiplantae</taxon>
        <taxon>Streptophyta</taxon>
        <taxon>Embryophyta</taxon>
        <taxon>Tracheophyta</taxon>
        <taxon>Spermatophyta</taxon>
        <taxon>Magnoliopsida</taxon>
        <taxon>eudicotyledons</taxon>
        <taxon>Gunneridae</taxon>
        <taxon>Pentapetalae</taxon>
        <taxon>rosids</taxon>
        <taxon>fabids</taxon>
        <taxon>Fabales</taxon>
        <taxon>Fabaceae</taxon>
        <taxon>Papilionoideae</taxon>
        <taxon>50 kb inversion clade</taxon>
        <taxon>NPAAA clade</taxon>
        <taxon>Hologalegina</taxon>
        <taxon>IRL clade</taxon>
        <taxon>Trifolieae</taxon>
        <taxon>Trifolium</taxon>
    </lineage>
</organism>
<dbReference type="AlphaFoldDB" id="A0A2Z6PD36"/>
<name>A0A2Z6PD36_TRISU</name>
<evidence type="ECO:0000259" key="2">
    <source>
        <dbReference type="Pfam" id="PF24758"/>
    </source>
</evidence>
<dbReference type="InterPro" id="IPR036047">
    <property type="entry name" value="F-box-like_dom_sf"/>
</dbReference>
<dbReference type="OrthoDB" id="1848700at2759"/>